<protein>
    <submittedName>
        <fullName evidence="2">Uncharacterized protein</fullName>
    </submittedName>
</protein>
<name>A0ABR1SU06_9PEZI</name>
<organism evidence="2 3">
    <name type="scientific">Apiospora marii</name>
    <dbReference type="NCBI Taxonomy" id="335849"/>
    <lineage>
        <taxon>Eukaryota</taxon>
        <taxon>Fungi</taxon>
        <taxon>Dikarya</taxon>
        <taxon>Ascomycota</taxon>
        <taxon>Pezizomycotina</taxon>
        <taxon>Sordariomycetes</taxon>
        <taxon>Xylariomycetidae</taxon>
        <taxon>Amphisphaeriales</taxon>
        <taxon>Apiosporaceae</taxon>
        <taxon>Apiospora</taxon>
    </lineage>
</organism>
<keyword evidence="3" id="KW-1185">Reference proteome</keyword>
<evidence type="ECO:0000313" key="3">
    <source>
        <dbReference type="Proteomes" id="UP001396898"/>
    </source>
</evidence>
<sequence length="213" mass="22887">MTLTPGPDDMNVDNRSGSPVGASADEMSGLSLRPYNTSNMIDYNAQRSDNGSKASSGSPVGTTADEMSGLSLEPYNTSSMIDYNAAQGSEKGGSQTSDVAWDRLQDVKTYFTNAGLKFRKPIAVGNHGGTVLFDKFDQDENSGEVLAKSLVVKYALDTEEDASTSNDADLENEMGWLRKMHYAEHIIQTDPAYWDLWDDDKDTAGAGSGPASC</sequence>
<feature type="compositionally biased region" description="Polar residues" evidence="1">
    <location>
        <begin position="34"/>
        <end position="61"/>
    </location>
</feature>
<dbReference type="Proteomes" id="UP001396898">
    <property type="component" value="Unassembled WGS sequence"/>
</dbReference>
<evidence type="ECO:0000313" key="2">
    <source>
        <dbReference type="EMBL" id="KAK8037810.1"/>
    </source>
</evidence>
<evidence type="ECO:0000256" key="1">
    <source>
        <dbReference type="SAM" id="MobiDB-lite"/>
    </source>
</evidence>
<proteinExistence type="predicted"/>
<reference evidence="2 3" key="1">
    <citation type="submission" date="2023-01" db="EMBL/GenBank/DDBJ databases">
        <title>Analysis of 21 Apiospora genomes using comparative genomics revels a genus with tremendous synthesis potential of carbohydrate active enzymes and secondary metabolites.</title>
        <authorList>
            <person name="Sorensen T."/>
        </authorList>
    </citation>
    <scope>NUCLEOTIDE SEQUENCE [LARGE SCALE GENOMIC DNA]</scope>
    <source>
        <strain evidence="2 3">CBS 20057</strain>
    </source>
</reference>
<gene>
    <name evidence="2" type="ORF">PG991_001156</name>
</gene>
<comment type="caution">
    <text evidence="2">The sequence shown here is derived from an EMBL/GenBank/DDBJ whole genome shotgun (WGS) entry which is preliminary data.</text>
</comment>
<dbReference type="EMBL" id="JAQQWI010000002">
    <property type="protein sequence ID" value="KAK8037810.1"/>
    <property type="molecule type" value="Genomic_DNA"/>
</dbReference>
<feature type="region of interest" description="Disordered" evidence="1">
    <location>
        <begin position="1"/>
        <end position="73"/>
    </location>
</feature>
<accession>A0ABR1SU06</accession>